<reference evidence="9 10" key="1">
    <citation type="submission" date="2018-05" db="EMBL/GenBank/DDBJ databases">
        <title>Rhodobacteraceae gen. nov., sp. nov. isolated from sea water.</title>
        <authorList>
            <person name="Ren Y."/>
        </authorList>
    </citation>
    <scope>NUCLEOTIDE SEQUENCE [LARGE SCALE GENOMIC DNA]</scope>
    <source>
        <strain evidence="9 10">TG-679</strain>
    </source>
</reference>
<evidence type="ECO:0000256" key="5">
    <source>
        <dbReference type="ARBA" id="ARBA00022964"/>
    </source>
</evidence>
<dbReference type="EMBL" id="QGKU01000016">
    <property type="protein sequence ID" value="PWR03793.1"/>
    <property type="molecule type" value="Genomic_DNA"/>
</dbReference>
<dbReference type="Gene3D" id="3.30.2020.30">
    <property type="match status" value="1"/>
</dbReference>
<dbReference type="InterPro" id="IPR038492">
    <property type="entry name" value="GBBH-like_N_sf"/>
</dbReference>
<sequence length="375" mass="40820">MHPILTACDGGLVIRWPDGISGTFPHLWLRDTDPAGFHPTTGERAFDLTGVPLEIAPSDIAIDGDALVLRWPDSDAPSHFDLHWLKANRPGQRRPDAAAVDRIAWRGDLRADNGTVGPPRRAADAIAEQDGALADWLAVTKQYGLSIVHGLPNDAGAGIALARRIGHLRETNFGRTFDVVSKADPNNLAYTADALPLHTDLTNQELPPGFQFLHCIANAAAGGGSIFCDGLAVAADLAAADPDAFEILCSVSVPFRFHDTDTDIRARKTVLTRDAEGAVTEICFNAHIADILDLPSEAMPGFYRAYRLFMTMTRDPAYRIALRLAPGEMVVFDNRRVLHGREAFDPATGLRHLRGAYVDRGDWDSRLRVLRRAAG</sequence>
<evidence type="ECO:0000256" key="7">
    <source>
        <dbReference type="ARBA" id="ARBA00023004"/>
    </source>
</evidence>
<dbReference type="Proteomes" id="UP000245680">
    <property type="component" value="Unassembled WGS sequence"/>
</dbReference>
<feature type="domain" description="TauD/TfdA-like" evidence="8">
    <location>
        <begin position="130"/>
        <end position="357"/>
    </location>
</feature>
<name>A0A2V2LQM3_9RHOB</name>
<proteinExistence type="inferred from homology"/>
<dbReference type="Pfam" id="PF02668">
    <property type="entry name" value="TauD"/>
    <property type="match status" value="1"/>
</dbReference>
<dbReference type="PANTHER" id="PTHR10696">
    <property type="entry name" value="GAMMA-BUTYROBETAINE HYDROXYLASE-RELATED"/>
    <property type="match status" value="1"/>
</dbReference>
<evidence type="ECO:0000313" key="10">
    <source>
        <dbReference type="Proteomes" id="UP000245680"/>
    </source>
</evidence>
<accession>A0A2V2LQM3</accession>
<comment type="caution">
    <text evidence="9">The sequence shown here is derived from an EMBL/GenBank/DDBJ whole genome shotgun (WGS) entry which is preliminary data.</text>
</comment>
<keyword evidence="6" id="KW-0560">Oxidoreductase</keyword>
<organism evidence="9 10">
    <name type="scientific">Meridianimarinicoccus roseus</name>
    <dbReference type="NCBI Taxonomy" id="2072018"/>
    <lineage>
        <taxon>Bacteria</taxon>
        <taxon>Pseudomonadati</taxon>
        <taxon>Pseudomonadota</taxon>
        <taxon>Alphaproteobacteria</taxon>
        <taxon>Rhodobacterales</taxon>
        <taxon>Paracoccaceae</taxon>
        <taxon>Meridianimarinicoccus</taxon>
    </lineage>
</organism>
<dbReference type="GO" id="GO:0045329">
    <property type="term" value="P:carnitine biosynthetic process"/>
    <property type="evidence" value="ECO:0007669"/>
    <property type="project" value="TreeGrafter"/>
</dbReference>
<dbReference type="CDD" id="cd00250">
    <property type="entry name" value="CAS_like"/>
    <property type="match status" value="1"/>
</dbReference>
<dbReference type="AlphaFoldDB" id="A0A2V2LQM3"/>
<keyword evidence="7" id="KW-0408">Iron</keyword>
<gene>
    <name evidence="9" type="ORF">DKT77_04605</name>
</gene>
<dbReference type="GO" id="GO:0016706">
    <property type="term" value="F:2-oxoglutarate-dependent dioxygenase activity"/>
    <property type="evidence" value="ECO:0007669"/>
    <property type="project" value="UniProtKB-ARBA"/>
</dbReference>
<comment type="cofactor">
    <cofactor evidence="1">
        <name>Fe(2+)</name>
        <dbReference type="ChEBI" id="CHEBI:29033"/>
    </cofactor>
</comment>
<evidence type="ECO:0000259" key="8">
    <source>
        <dbReference type="Pfam" id="PF02668"/>
    </source>
</evidence>
<dbReference type="FunFam" id="3.60.130.10:FF:000001">
    <property type="entry name" value="Trimethyllysine dioxygenase, mitochondrial"/>
    <property type="match status" value="1"/>
</dbReference>
<evidence type="ECO:0000313" key="9">
    <source>
        <dbReference type="EMBL" id="PWR03793.1"/>
    </source>
</evidence>
<dbReference type="RefSeq" id="WP_109810565.1">
    <property type="nucleotide sequence ID" value="NZ_QGKU01000016.1"/>
</dbReference>
<dbReference type="GO" id="GO:0046872">
    <property type="term" value="F:metal ion binding"/>
    <property type="evidence" value="ECO:0007669"/>
    <property type="project" value="UniProtKB-KW"/>
</dbReference>
<dbReference type="InterPro" id="IPR003819">
    <property type="entry name" value="TauD/TfdA-like"/>
</dbReference>
<protein>
    <submittedName>
        <fullName evidence="9">Gamma-butyrobetaine hydroxylase</fullName>
    </submittedName>
</protein>
<comment type="cofactor">
    <cofactor evidence="2">
        <name>L-ascorbate</name>
        <dbReference type="ChEBI" id="CHEBI:38290"/>
    </cofactor>
</comment>
<dbReference type="OrthoDB" id="979809at2"/>
<dbReference type="SUPFAM" id="SSF51197">
    <property type="entry name" value="Clavaminate synthase-like"/>
    <property type="match status" value="1"/>
</dbReference>
<evidence type="ECO:0000256" key="2">
    <source>
        <dbReference type="ARBA" id="ARBA00001961"/>
    </source>
</evidence>
<dbReference type="InterPro" id="IPR050411">
    <property type="entry name" value="AlphaKG_dependent_hydroxylases"/>
</dbReference>
<evidence type="ECO:0000256" key="4">
    <source>
        <dbReference type="ARBA" id="ARBA00022723"/>
    </source>
</evidence>
<evidence type="ECO:0000256" key="3">
    <source>
        <dbReference type="ARBA" id="ARBA00008654"/>
    </source>
</evidence>
<keyword evidence="4" id="KW-0479">Metal-binding</keyword>
<evidence type="ECO:0000256" key="1">
    <source>
        <dbReference type="ARBA" id="ARBA00001954"/>
    </source>
</evidence>
<keyword evidence="5" id="KW-0223">Dioxygenase</keyword>
<keyword evidence="10" id="KW-1185">Reference proteome</keyword>
<dbReference type="PANTHER" id="PTHR10696:SF25">
    <property type="entry name" value="OXIDOREDUCTASE AIM17-RELATED"/>
    <property type="match status" value="1"/>
</dbReference>
<comment type="similarity">
    <text evidence="3">Belongs to the gamma-BBH/TMLD family.</text>
</comment>
<evidence type="ECO:0000256" key="6">
    <source>
        <dbReference type="ARBA" id="ARBA00023002"/>
    </source>
</evidence>
<dbReference type="InterPro" id="IPR042098">
    <property type="entry name" value="TauD-like_sf"/>
</dbReference>
<dbReference type="Gene3D" id="3.60.130.10">
    <property type="entry name" value="Clavaminate synthase-like"/>
    <property type="match status" value="1"/>
</dbReference>